<gene>
    <name evidence="1" type="ORF">EDC61_103202</name>
</gene>
<protein>
    <submittedName>
        <fullName evidence="1">DUF3025 family protein</fullName>
    </submittedName>
</protein>
<dbReference type="EMBL" id="SLZY01000003">
    <property type="protein sequence ID" value="TCS73079.1"/>
    <property type="molecule type" value="Genomic_DNA"/>
</dbReference>
<dbReference type="OrthoDB" id="5292474at2"/>
<dbReference type="RefSeq" id="WP_126462355.1">
    <property type="nucleotide sequence ID" value="NZ_AP018721.1"/>
</dbReference>
<dbReference type="Proteomes" id="UP000295135">
    <property type="component" value="Unassembled WGS sequence"/>
</dbReference>
<sequence>MNAPAWTPAFDTLPLCGSVAHWAGRFRSERDWPSAARLNALAEVQDLRNAAGRTVRFAEQTAACGQIDYEQQILDSGQVPTRIANAHDFFNALIWLTFPQAKAALNAVQCRELASAPKGQRSPASNAATLFDESGLVLVARDAGLAELLRAKQWKAAFWQQRERWNEARFYVIGHAVLEKALAPYPGMTGKCLFLQMAELPEAGPPPAWLDAAIARAWLDGAVQKPADLFVMPVLGVPGFDAANHAAGYYDNTEVFRPPRTSGRR</sequence>
<dbReference type="InterPro" id="IPR021390">
    <property type="entry name" value="DUF3025"/>
</dbReference>
<keyword evidence="2" id="KW-1185">Reference proteome</keyword>
<comment type="caution">
    <text evidence="1">The sequence shown here is derived from an EMBL/GenBank/DDBJ whole genome shotgun (WGS) entry which is preliminary data.</text>
</comment>
<evidence type="ECO:0000313" key="2">
    <source>
        <dbReference type="Proteomes" id="UP000295135"/>
    </source>
</evidence>
<name>A0A4R3JZR9_9PROT</name>
<accession>A0A4R3JZR9</accession>
<organism evidence="1 2">
    <name type="scientific">Sulfuritortus calidifontis</name>
    <dbReference type="NCBI Taxonomy" id="1914471"/>
    <lineage>
        <taxon>Bacteria</taxon>
        <taxon>Pseudomonadati</taxon>
        <taxon>Pseudomonadota</taxon>
        <taxon>Betaproteobacteria</taxon>
        <taxon>Nitrosomonadales</taxon>
        <taxon>Thiobacillaceae</taxon>
        <taxon>Sulfuritortus</taxon>
    </lineage>
</organism>
<dbReference type="Pfam" id="PF11227">
    <property type="entry name" value="DUF3025"/>
    <property type="match status" value="1"/>
</dbReference>
<reference evidence="1 2" key="1">
    <citation type="submission" date="2019-03" db="EMBL/GenBank/DDBJ databases">
        <title>Genomic Encyclopedia of Type Strains, Phase IV (KMG-IV): sequencing the most valuable type-strain genomes for metagenomic binning, comparative biology and taxonomic classification.</title>
        <authorList>
            <person name="Goeker M."/>
        </authorList>
    </citation>
    <scope>NUCLEOTIDE SEQUENCE [LARGE SCALE GENOMIC DNA]</scope>
    <source>
        <strain evidence="1 2">DSM 103923</strain>
    </source>
</reference>
<dbReference type="AlphaFoldDB" id="A0A4R3JZR9"/>
<evidence type="ECO:0000313" key="1">
    <source>
        <dbReference type="EMBL" id="TCS73079.1"/>
    </source>
</evidence>
<proteinExistence type="predicted"/>